<feature type="region of interest" description="Disordered" evidence="1">
    <location>
        <begin position="101"/>
        <end position="134"/>
    </location>
</feature>
<accession>A0A8H5XII7</accession>
<reference evidence="2 3" key="1">
    <citation type="submission" date="2020-05" db="EMBL/GenBank/DDBJ databases">
        <title>Identification and distribution of gene clusters putatively required for synthesis of sphingolipid metabolism inhibitors in phylogenetically diverse species of the filamentous fungus Fusarium.</title>
        <authorList>
            <person name="Kim H.-S."/>
            <person name="Busman M."/>
            <person name="Brown D.W."/>
            <person name="Divon H."/>
            <person name="Uhlig S."/>
            <person name="Proctor R.H."/>
        </authorList>
    </citation>
    <scope>NUCLEOTIDE SEQUENCE [LARGE SCALE GENOMIC DNA]</scope>
    <source>
        <strain evidence="2 3">NRRL 66235</strain>
    </source>
</reference>
<dbReference type="Proteomes" id="UP000544331">
    <property type="component" value="Unassembled WGS sequence"/>
</dbReference>
<evidence type="ECO:0000313" key="2">
    <source>
        <dbReference type="EMBL" id="KAF5694430.1"/>
    </source>
</evidence>
<name>A0A8H5XII7_9HYPO</name>
<sequence length="134" mass="15451">MPVIHRPWNNPFLQSLLDLDRFHKAIETWSPVMSNMLSQEREGHPKAAIVAMPLACRCPGVAGRMVAKVETAIREHHRKMKKEEKKAQRMKAIKERRENAALKRSLARERREEAAKAKGQKIRARGKKAKMLSH</sequence>
<comment type="caution">
    <text evidence="2">The sequence shown here is derived from an EMBL/GenBank/DDBJ whole genome shotgun (WGS) entry which is preliminary data.</text>
</comment>
<evidence type="ECO:0000256" key="1">
    <source>
        <dbReference type="SAM" id="MobiDB-lite"/>
    </source>
</evidence>
<protein>
    <submittedName>
        <fullName evidence="2">Uncharacterized protein</fullName>
    </submittedName>
</protein>
<organism evidence="2 3">
    <name type="scientific">Fusarium mundagurra</name>
    <dbReference type="NCBI Taxonomy" id="1567541"/>
    <lineage>
        <taxon>Eukaryota</taxon>
        <taxon>Fungi</taxon>
        <taxon>Dikarya</taxon>
        <taxon>Ascomycota</taxon>
        <taxon>Pezizomycotina</taxon>
        <taxon>Sordariomycetes</taxon>
        <taxon>Hypocreomycetidae</taxon>
        <taxon>Hypocreales</taxon>
        <taxon>Nectriaceae</taxon>
        <taxon>Fusarium</taxon>
        <taxon>Fusarium fujikuroi species complex</taxon>
    </lineage>
</organism>
<feature type="compositionally biased region" description="Basic and acidic residues" evidence="1">
    <location>
        <begin position="101"/>
        <end position="116"/>
    </location>
</feature>
<proteinExistence type="predicted"/>
<feature type="compositionally biased region" description="Basic residues" evidence="1">
    <location>
        <begin position="118"/>
        <end position="134"/>
    </location>
</feature>
<evidence type="ECO:0000313" key="3">
    <source>
        <dbReference type="Proteomes" id="UP000544331"/>
    </source>
</evidence>
<gene>
    <name evidence="2" type="ORF">FMUND_15887</name>
</gene>
<keyword evidence="3" id="KW-1185">Reference proteome</keyword>
<dbReference type="EMBL" id="JAAOAN010001438">
    <property type="protein sequence ID" value="KAF5694430.1"/>
    <property type="molecule type" value="Genomic_DNA"/>
</dbReference>
<dbReference type="OrthoDB" id="3473305at2759"/>
<dbReference type="AlphaFoldDB" id="A0A8H5XII7"/>